<sequence>MARVKKSRSMKSRLGRDAKTGSKEMLKEQNKARKASKPNKFQTKKSKERKEQAHKKLVRLGLAPKEEAASQAPRPRRFTMPVREEDKVAKVEVEVKEDSNELIANDLLDAFTETDQ</sequence>
<evidence type="ECO:0000313" key="2">
    <source>
        <dbReference type="EMBL" id="TDO99989.1"/>
    </source>
</evidence>
<feature type="compositionally biased region" description="Basic residues" evidence="1">
    <location>
        <begin position="32"/>
        <end position="58"/>
    </location>
</feature>
<name>A0A4R6MIE9_9GAMM</name>
<feature type="compositionally biased region" description="Basic residues" evidence="1">
    <location>
        <begin position="1"/>
        <end position="13"/>
    </location>
</feature>
<protein>
    <submittedName>
        <fullName evidence="2">Uncharacterized protein</fullName>
    </submittedName>
</protein>
<comment type="caution">
    <text evidence="2">The sequence shown here is derived from an EMBL/GenBank/DDBJ whole genome shotgun (WGS) entry which is preliminary data.</text>
</comment>
<gene>
    <name evidence="2" type="ORF">DFP79_1008</name>
</gene>
<feature type="region of interest" description="Disordered" evidence="1">
    <location>
        <begin position="1"/>
        <end position="83"/>
    </location>
</feature>
<dbReference type="AlphaFoldDB" id="A0A4R6MIE9"/>
<dbReference type="Proteomes" id="UP000294656">
    <property type="component" value="Unassembled WGS sequence"/>
</dbReference>
<dbReference type="OrthoDB" id="6107227at2"/>
<proteinExistence type="predicted"/>
<dbReference type="EMBL" id="SNXC01000009">
    <property type="protein sequence ID" value="TDO99989.1"/>
    <property type="molecule type" value="Genomic_DNA"/>
</dbReference>
<reference evidence="2 3" key="1">
    <citation type="submission" date="2019-03" db="EMBL/GenBank/DDBJ databases">
        <title>Genomic Encyclopedia of Type Strains, Phase III (KMG-III): the genomes of soil and plant-associated and newly described type strains.</title>
        <authorList>
            <person name="Whitman W."/>
        </authorList>
    </citation>
    <scope>NUCLEOTIDE SEQUENCE [LARGE SCALE GENOMIC DNA]</scope>
    <source>
        <strain evidence="2 3">CECT 7378</strain>
    </source>
</reference>
<evidence type="ECO:0000313" key="3">
    <source>
        <dbReference type="Proteomes" id="UP000294656"/>
    </source>
</evidence>
<feature type="compositionally biased region" description="Basic and acidic residues" evidence="1">
    <location>
        <begin position="14"/>
        <end position="31"/>
    </location>
</feature>
<evidence type="ECO:0000256" key="1">
    <source>
        <dbReference type="SAM" id="MobiDB-lite"/>
    </source>
</evidence>
<keyword evidence="3" id="KW-1185">Reference proteome</keyword>
<organism evidence="2 3">
    <name type="scientific">Marinomonas balearica</name>
    <dbReference type="NCBI Taxonomy" id="491947"/>
    <lineage>
        <taxon>Bacteria</taxon>
        <taxon>Pseudomonadati</taxon>
        <taxon>Pseudomonadota</taxon>
        <taxon>Gammaproteobacteria</taxon>
        <taxon>Oceanospirillales</taxon>
        <taxon>Oceanospirillaceae</taxon>
        <taxon>Marinomonas</taxon>
    </lineage>
</organism>
<accession>A0A4R6MIE9</accession>